<reference evidence="2" key="1">
    <citation type="journal article" date="2022" name="Cell">
        <title>Design, construction, and in vivo augmentation of a complex gut microbiome.</title>
        <authorList>
            <person name="Cheng A.G."/>
            <person name="Ho P.Y."/>
            <person name="Aranda-Diaz A."/>
            <person name="Jain S."/>
            <person name="Yu F.B."/>
            <person name="Meng X."/>
            <person name="Wang M."/>
            <person name="Iakiviak M."/>
            <person name="Nagashima K."/>
            <person name="Zhao A."/>
            <person name="Murugkar P."/>
            <person name="Patil A."/>
            <person name="Atabakhsh K."/>
            <person name="Weakley A."/>
            <person name="Yan J."/>
            <person name="Brumbaugh A.R."/>
            <person name="Higginbottom S."/>
            <person name="Dimas A."/>
            <person name="Shiver A.L."/>
            <person name="Deutschbauer A."/>
            <person name="Neff N."/>
            <person name="Sonnenburg J.L."/>
            <person name="Huang K.C."/>
            <person name="Fischbach M.A."/>
        </authorList>
    </citation>
    <scope>NUCLEOTIDE SEQUENCE</scope>
    <source>
        <strain evidence="2">DSM 19829</strain>
    </source>
</reference>
<keyword evidence="3" id="KW-1185">Reference proteome</keyword>
<protein>
    <submittedName>
        <fullName evidence="2">Uroporphyrinogen decarboxylase family protein</fullName>
    </submittedName>
</protein>
<name>A0ABY5VF12_9FIRM</name>
<dbReference type="PANTHER" id="PTHR47099:SF1">
    <property type="entry name" value="METHYLCOBAMIDE:COM METHYLTRANSFERASE MTBA"/>
    <property type="match status" value="1"/>
</dbReference>
<sequence length="359" mass="41346">MRADQFNYDEYLKVCEEVEERAKGFRRGEFLPVTCWTLGEGIYGVNSRDRERMLKAQLDGITRTMEAKTDHLPYLEPWHGIGVFAEAFGCPFEFNDTDAPWTRTIVRDIEDLKRLEMPDIANSRMLQMVLETTEYFNEQTKGQIAIAATDTQSPLNTMSLICDVDWLLLAATDYPEEFHRVMGMITDLIIEFTKKQRALCDRPATPGHTLWSASPVSGISLSADMMAMCGRDFYEEFSKPYDEKIGRELGGAGMHSCGKWHFNFEMVKSMKYCSIIDLAISLPWDPSPNIPEKIAEAFGGTDLPVHCRADVADIEAIDMLIRSDARMIFSLWWDDDPMIRQRNYDMVKERWEIYREETA</sequence>
<dbReference type="InterPro" id="IPR038071">
    <property type="entry name" value="UROD/MetE-like_sf"/>
</dbReference>
<dbReference type="Gene3D" id="3.20.20.210">
    <property type="match status" value="1"/>
</dbReference>
<evidence type="ECO:0000259" key="1">
    <source>
        <dbReference type="Pfam" id="PF01208"/>
    </source>
</evidence>
<dbReference type="RefSeq" id="WP_028527265.1">
    <property type="nucleotide sequence ID" value="NZ_CABLBR010000001.1"/>
</dbReference>
<dbReference type="InterPro" id="IPR052024">
    <property type="entry name" value="Methanogen_methyltrans"/>
</dbReference>
<dbReference type="SUPFAM" id="SSF51726">
    <property type="entry name" value="UROD/MetE-like"/>
    <property type="match status" value="1"/>
</dbReference>
<evidence type="ECO:0000313" key="2">
    <source>
        <dbReference type="EMBL" id="UWP58984.1"/>
    </source>
</evidence>
<dbReference type="InterPro" id="IPR000257">
    <property type="entry name" value="Uroporphyrinogen_deCOase"/>
</dbReference>
<dbReference type="EMBL" id="CP102290">
    <property type="protein sequence ID" value="UWP58984.1"/>
    <property type="molecule type" value="Genomic_DNA"/>
</dbReference>
<organism evidence="2 3">
    <name type="scientific">Ruminococcus gauvreauii</name>
    <dbReference type="NCBI Taxonomy" id="438033"/>
    <lineage>
        <taxon>Bacteria</taxon>
        <taxon>Bacillati</taxon>
        <taxon>Bacillota</taxon>
        <taxon>Clostridia</taxon>
        <taxon>Eubacteriales</taxon>
        <taxon>Oscillospiraceae</taxon>
        <taxon>Ruminococcus</taxon>
    </lineage>
</organism>
<gene>
    <name evidence="2" type="ORF">NQ502_16675</name>
</gene>
<dbReference type="Proteomes" id="UP001060164">
    <property type="component" value="Chromosome"/>
</dbReference>
<accession>A0ABY5VF12</accession>
<dbReference type="PANTHER" id="PTHR47099">
    <property type="entry name" value="METHYLCOBAMIDE:COM METHYLTRANSFERASE MTBA"/>
    <property type="match status" value="1"/>
</dbReference>
<dbReference type="Pfam" id="PF01208">
    <property type="entry name" value="URO-D"/>
    <property type="match status" value="1"/>
</dbReference>
<proteinExistence type="predicted"/>
<feature type="domain" description="Uroporphyrinogen decarboxylase (URO-D)" evidence="1">
    <location>
        <begin position="81"/>
        <end position="196"/>
    </location>
</feature>
<evidence type="ECO:0000313" key="3">
    <source>
        <dbReference type="Proteomes" id="UP001060164"/>
    </source>
</evidence>